<comment type="caution">
    <text evidence="4">The sequence shown here is derived from an EMBL/GenBank/DDBJ whole genome shotgun (WGS) entry which is preliminary data.</text>
</comment>
<dbReference type="Pfam" id="PF07686">
    <property type="entry name" value="V-set"/>
    <property type="match status" value="1"/>
</dbReference>
<evidence type="ECO:0000313" key="5">
    <source>
        <dbReference type="Proteomes" id="UP000824219"/>
    </source>
</evidence>
<evidence type="ECO:0000259" key="3">
    <source>
        <dbReference type="SMART" id="SM00409"/>
    </source>
</evidence>
<feature type="domain" description="Immunoglobulin" evidence="3">
    <location>
        <begin position="14"/>
        <end position="121"/>
    </location>
</feature>
<evidence type="ECO:0000313" key="4">
    <source>
        <dbReference type="EMBL" id="KAG7323694.1"/>
    </source>
</evidence>
<sequence length="190" mass="21337">MNLKVRNDSSCGVSKIMTAHLGQNITITCKYPGEYEKNYKYVYTVDDETSVKEIINTSEVLPKTTENSRFSISDDRSAKVFSLNISNVKEADEVFYLLGVWNKVEAVGYYSFFTEIQLHVKGSSVIIIRVCVCVTLLLIGGCTLLIIYTLRHKKTQANMPSFRNKENKKLNPDNNTDSASVNENIGTSSI</sequence>
<feature type="transmembrane region" description="Helical" evidence="2">
    <location>
        <begin position="126"/>
        <end position="150"/>
    </location>
</feature>
<accession>A0A9D3NJV5</accession>
<dbReference type="InterPro" id="IPR036179">
    <property type="entry name" value="Ig-like_dom_sf"/>
</dbReference>
<reference evidence="4 5" key="1">
    <citation type="submission" date="2021-06" db="EMBL/GenBank/DDBJ databases">
        <title>Chromosome-level genome assembly of the red-tail catfish (Hemibagrus wyckioides).</title>
        <authorList>
            <person name="Shao F."/>
        </authorList>
    </citation>
    <scope>NUCLEOTIDE SEQUENCE [LARGE SCALE GENOMIC DNA]</scope>
    <source>
        <strain evidence="4">EC202008001</strain>
        <tissue evidence="4">Blood</tissue>
    </source>
</reference>
<dbReference type="AlphaFoldDB" id="A0A9D3NJV5"/>
<feature type="region of interest" description="Disordered" evidence="1">
    <location>
        <begin position="161"/>
        <end position="190"/>
    </location>
</feature>
<dbReference type="InterPro" id="IPR003599">
    <property type="entry name" value="Ig_sub"/>
</dbReference>
<dbReference type="InterPro" id="IPR013106">
    <property type="entry name" value="Ig_V-set"/>
</dbReference>
<dbReference type="OrthoDB" id="8920197at2759"/>
<dbReference type="InterPro" id="IPR013783">
    <property type="entry name" value="Ig-like_fold"/>
</dbReference>
<name>A0A9D3NJV5_9TELE</name>
<proteinExistence type="predicted"/>
<dbReference type="SUPFAM" id="SSF48726">
    <property type="entry name" value="Immunoglobulin"/>
    <property type="match status" value="1"/>
</dbReference>
<dbReference type="SMART" id="SM00409">
    <property type="entry name" value="IG"/>
    <property type="match status" value="1"/>
</dbReference>
<keyword evidence="2" id="KW-0812">Transmembrane</keyword>
<dbReference type="EMBL" id="JAHKSW010000015">
    <property type="protein sequence ID" value="KAG7323694.1"/>
    <property type="molecule type" value="Genomic_DNA"/>
</dbReference>
<organism evidence="4 5">
    <name type="scientific">Hemibagrus wyckioides</name>
    <dbReference type="NCBI Taxonomy" id="337641"/>
    <lineage>
        <taxon>Eukaryota</taxon>
        <taxon>Metazoa</taxon>
        <taxon>Chordata</taxon>
        <taxon>Craniata</taxon>
        <taxon>Vertebrata</taxon>
        <taxon>Euteleostomi</taxon>
        <taxon>Actinopterygii</taxon>
        <taxon>Neopterygii</taxon>
        <taxon>Teleostei</taxon>
        <taxon>Ostariophysi</taxon>
        <taxon>Siluriformes</taxon>
        <taxon>Bagridae</taxon>
        <taxon>Hemibagrus</taxon>
    </lineage>
</organism>
<gene>
    <name evidence="4" type="ORF">KOW79_013396</name>
</gene>
<dbReference type="Proteomes" id="UP000824219">
    <property type="component" value="Linkage Group LG15"/>
</dbReference>
<keyword evidence="5" id="KW-1185">Reference proteome</keyword>
<protein>
    <recommendedName>
        <fullName evidence="3">Immunoglobulin domain-containing protein</fullName>
    </recommendedName>
</protein>
<feature type="compositionally biased region" description="Polar residues" evidence="1">
    <location>
        <begin position="172"/>
        <end position="190"/>
    </location>
</feature>
<evidence type="ECO:0000256" key="2">
    <source>
        <dbReference type="SAM" id="Phobius"/>
    </source>
</evidence>
<dbReference type="Gene3D" id="2.60.40.10">
    <property type="entry name" value="Immunoglobulins"/>
    <property type="match status" value="1"/>
</dbReference>
<keyword evidence="2" id="KW-0472">Membrane</keyword>
<keyword evidence="2" id="KW-1133">Transmembrane helix</keyword>
<evidence type="ECO:0000256" key="1">
    <source>
        <dbReference type="SAM" id="MobiDB-lite"/>
    </source>
</evidence>